<evidence type="ECO:0000256" key="3">
    <source>
        <dbReference type="ARBA" id="ARBA00023274"/>
    </source>
</evidence>
<dbReference type="KEGG" id="mng:MNEG_1368"/>
<dbReference type="Pfam" id="PF00203">
    <property type="entry name" value="Ribosomal_S19"/>
    <property type="match status" value="1"/>
</dbReference>
<evidence type="ECO:0008006" key="8">
    <source>
        <dbReference type="Google" id="ProtNLM"/>
    </source>
</evidence>
<proteinExistence type="inferred from homology"/>
<dbReference type="STRING" id="145388.A0A0D2N2A9"/>
<dbReference type="GeneID" id="25731166"/>
<evidence type="ECO:0000256" key="5">
    <source>
        <dbReference type="SAM" id="SignalP"/>
    </source>
</evidence>
<dbReference type="GO" id="GO:0003735">
    <property type="term" value="F:structural constituent of ribosome"/>
    <property type="evidence" value="ECO:0007669"/>
    <property type="project" value="InterPro"/>
</dbReference>
<dbReference type="PIRSF" id="PIRSF002144">
    <property type="entry name" value="Ribosomal_S19"/>
    <property type="match status" value="1"/>
</dbReference>
<keyword evidence="5" id="KW-0732">Signal</keyword>
<accession>A0A0D2N2A9</accession>
<evidence type="ECO:0000313" key="6">
    <source>
        <dbReference type="EMBL" id="KIZ06582.1"/>
    </source>
</evidence>
<sequence length="103" mass="11575">MGGSRPAWKGPFVAISLLKDVVALARQNPEWWNRTRFLGAPAPAIIRTQSRASVILPDFLRCVFFVHAGNKRLRRIEVTESMVGHKLGEFAATRVQPQHKKKG</sequence>
<gene>
    <name evidence="6" type="ORF">MNEG_1368</name>
</gene>
<evidence type="ECO:0000256" key="2">
    <source>
        <dbReference type="ARBA" id="ARBA00022980"/>
    </source>
</evidence>
<evidence type="ECO:0000313" key="7">
    <source>
        <dbReference type="Proteomes" id="UP000054498"/>
    </source>
</evidence>
<comment type="similarity">
    <text evidence="1 4">Belongs to the universal ribosomal protein uS19 family.</text>
</comment>
<dbReference type="SUPFAM" id="SSF54570">
    <property type="entry name" value="Ribosomal protein S19"/>
    <property type="match status" value="1"/>
</dbReference>
<keyword evidence="3 4" id="KW-0687">Ribonucleoprotein</keyword>
<dbReference type="InterPro" id="IPR023575">
    <property type="entry name" value="Ribosomal_uS19_SF"/>
</dbReference>
<feature type="signal peptide" evidence="5">
    <location>
        <begin position="1"/>
        <end position="25"/>
    </location>
</feature>
<keyword evidence="2 4" id="KW-0689">Ribosomal protein</keyword>
<dbReference type="EMBL" id="KK100354">
    <property type="protein sequence ID" value="KIZ06582.1"/>
    <property type="molecule type" value="Genomic_DNA"/>
</dbReference>
<evidence type="ECO:0000256" key="1">
    <source>
        <dbReference type="ARBA" id="ARBA00007345"/>
    </source>
</evidence>
<dbReference type="RefSeq" id="XP_013905601.1">
    <property type="nucleotide sequence ID" value="XM_014050147.1"/>
</dbReference>
<dbReference type="HAMAP" id="MF_00531">
    <property type="entry name" value="Ribosomal_uS19"/>
    <property type="match status" value="1"/>
</dbReference>
<protein>
    <recommendedName>
        <fullName evidence="8">30S ribosomal protein S19</fullName>
    </recommendedName>
</protein>
<dbReference type="GO" id="GO:0006412">
    <property type="term" value="P:translation"/>
    <property type="evidence" value="ECO:0007669"/>
    <property type="project" value="InterPro"/>
</dbReference>
<evidence type="ECO:0000256" key="4">
    <source>
        <dbReference type="RuleBase" id="RU003485"/>
    </source>
</evidence>
<name>A0A0D2N2A9_9CHLO</name>
<dbReference type="GO" id="GO:0000028">
    <property type="term" value="P:ribosomal small subunit assembly"/>
    <property type="evidence" value="ECO:0007669"/>
    <property type="project" value="TreeGrafter"/>
</dbReference>
<organism evidence="6 7">
    <name type="scientific">Monoraphidium neglectum</name>
    <dbReference type="NCBI Taxonomy" id="145388"/>
    <lineage>
        <taxon>Eukaryota</taxon>
        <taxon>Viridiplantae</taxon>
        <taxon>Chlorophyta</taxon>
        <taxon>core chlorophytes</taxon>
        <taxon>Chlorophyceae</taxon>
        <taxon>CS clade</taxon>
        <taxon>Sphaeropleales</taxon>
        <taxon>Selenastraceae</taxon>
        <taxon>Monoraphidium</taxon>
    </lineage>
</organism>
<dbReference type="InterPro" id="IPR002222">
    <property type="entry name" value="Ribosomal_uS19"/>
</dbReference>
<feature type="chain" id="PRO_5002248286" description="30S ribosomal protein S19" evidence="5">
    <location>
        <begin position="26"/>
        <end position="103"/>
    </location>
</feature>
<dbReference type="PRINTS" id="PR00975">
    <property type="entry name" value="RIBOSOMALS19"/>
</dbReference>
<dbReference type="Proteomes" id="UP000054498">
    <property type="component" value="Unassembled WGS sequence"/>
</dbReference>
<dbReference type="OrthoDB" id="2043at2759"/>
<dbReference type="PANTHER" id="PTHR11880:SF8">
    <property type="entry name" value="SMALL RIBOSOMAL SUBUNIT PROTEIN US19M"/>
    <property type="match status" value="1"/>
</dbReference>
<dbReference type="Gene3D" id="3.30.860.10">
    <property type="entry name" value="30s Ribosomal Protein S19, Chain A"/>
    <property type="match status" value="1"/>
</dbReference>
<dbReference type="GO" id="GO:0005763">
    <property type="term" value="C:mitochondrial small ribosomal subunit"/>
    <property type="evidence" value="ECO:0007669"/>
    <property type="project" value="TreeGrafter"/>
</dbReference>
<keyword evidence="7" id="KW-1185">Reference proteome</keyword>
<reference evidence="6 7" key="1">
    <citation type="journal article" date="2013" name="BMC Genomics">
        <title>Reconstruction of the lipid metabolism for the microalga Monoraphidium neglectum from its genome sequence reveals characteristics suitable for biofuel production.</title>
        <authorList>
            <person name="Bogen C."/>
            <person name="Al-Dilaimi A."/>
            <person name="Albersmeier A."/>
            <person name="Wichmann J."/>
            <person name="Grundmann M."/>
            <person name="Rupp O."/>
            <person name="Lauersen K.J."/>
            <person name="Blifernez-Klassen O."/>
            <person name="Kalinowski J."/>
            <person name="Goesmann A."/>
            <person name="Mussgnug J.H."/>
            <person name="Kruse O."/>
        </authorList>
    </citation>
    <scope>NUCLEOTIDE SEQUENCE [LARGE SCALE GENOMIC DNA]</scope>
    <source>
        <strain evidence="6 7">SAG 48.87</strain>
    </source>
</reference>
<dbReference type="AlphaFoldDB" id="A0A0D2N2A9"/>
<dbReference type="PANTHER" id="PTHR11880">
    <property type="entry name" value="RIBOSOMAL PROTEIN S19P FAMILY MEMBER"/>
    <property type="match status" value="1"/>
</dbReference>